<proteinExistence type="predicted"/>
<feature type="region of interest" description="Disordered" evidence="1">
    <location>
        <begin position="152"/>
        <end position="184"/>
    </location>
</feature>
<evidence type="ECO:0000313" key="2">
    <source>
        <dbReference type="EnsemblPlants" id="OPUNC01G02060.1"/>
    </source>
</evidence>
<dbReference type="Proteomes" id="UP000026962">
    <property type="component" value="Chromosome 1"/>
</dbReference>
<feature type="region of interest" description="Disordered" evidence="1">
    <location>
        <begin position="1"/>
        <end position="39"/>
    </location>
</feature>
<protein>
    <submittedName>
        <fullName evidence="2">Uncharacterized protein</fullName>
    </submittedName>
</protein>
<dbReference type="Gramene" id="OPUNC01G02060.1">
    <property type="protein sequence ID" value="OPUNC01G02060.1"/>
    <property type="gene ID" value="OPUNC01G02060"/>
</dbReference>
<feature type="compositionally biased region" description="Basic and acidic residues" evidence="1">
    <location>
        <begin position="175"/>
        <end position="184"/>
    </location>
</feature>
<keyword evidence="3" id="KW-1185">Reference proteome</keyword>
<reference evidence="2" key="2">
    <citation type="submission" date="2018-05" db="EMBL/GenBank/DDBJ databases">
        <title>OpunRS2 (Oryza punctata Reference Sequence Version 2).</title>
        <authorList>
            <person name="Zhang J."/>
            <person name="Kudrna D."/>
            <person name="Lee S."/>
            <person name="Talag J."/>
            <person name="Welchert J."/>
            <person name="Wing R.A."/>
        </authorList>
    </citation>
    <scope>NUCLEOTIDE SEQUENCE [LARGE SCALE GENOMIC DNA]</scope>
</reference>
<feature type="compositionally biased region" description="Polar residues" evidence="1">
    <location>
        <begin position="1"/>
        <end position="12"/>
    </location>
</feature>
<evidence type="ECO:0000313" key="3">
    <source>
        <dbReference type="Proteomes" id="UP000026962"/>
    </source>
</evidence>
<sequence length="184" mass="20356">MSCYTSGPQLSLASRRHSPGRPPPRRLGGGSAVTGWTNPSECAAETGQVNRTGVAAMRSCPGKGTAVAGGAGELDDHWHAQQPAGSKLRRLLIRTFAFDGTSAKQERRKPSKPQQIQILKRPRRRDFSLERMEPCESMDKDLMPWRRRSYGRSDGDCIPRQREIPGHDFFSVDPGDTKVSRLAN</sequence>
<dbReference type="HOGENOM" id="CLU_1470442_0_0_1"/>
<accession>A0A0E0JDS7</accession>
<dbReference type="EnsemblPlants" id="OPUNC01G02060.1">
    <property type="protein sequence ID" value="OPUNC01G02060.1"/>
    <property type="gene ID" value="OPUNC01G02060"/>
</dbReference>
<reference evidence="2" key="1">
    <citation type="submission" date="2015-04" db="UniProtKB">
        <authorList>
            <consortium name="EnsemblPlants"/>
        </authorList>
    </citation>
    <scope>IDENTIFICATION</scope>
</reference>
<organism evidence="2">
    <name type="scientific">Oryza punctata</name>
    <name type="common">Red rice</name>
    <dbReference type="NCBI Taxonomy" id="4537"/>
    <lineage>
        <taxon>Eukaryota</taxon>
        <taxon>Viridiplantae</taxon>
        <taxon>Streptophyta</taxon>
        <taxon>Embryophyta</taxon>
        <taxon>Tracheophyta</taxon>
        <taxon>Spermatophyta</taxon>
        <taxon>Magnoliopsida</taxon>
        <taxon>Liliopsida</taxon>
        <taxon>Poales</taxon>
        <taxon>Poaceae</taxon>
        <taxon>BOP clade</taxon>
        <taxon>Oryzoideae</taxon>
        <taxon>Oryzeae</taxon>
        <taxon>Oryzinae</taxon>
        <taxon>Oryza</taxon>
    </lineage>
</organism>
<feature type="compositionally biased region" description="Basic and acidic residues" evidence="1">
    <location>
        <begin position="152"/>
        <end position="166"/>
    </location>
</feature>
<name>A0A0E0JDS7_ORYPU</name>
<evidence type="ECO:0000256" key="1">
    <source>
        <dbReference type="SAM" id="MobiDB-lite"/>
    </source>
</evidence>
<dbReference type="AlphaFoldDB" id="A0A0E0JDS7"/>